<dbReference type="AlphaFoldDB" id="A0A371IY39"/>
<proteinExistence type="predicted"/>
<name>A0A371IY39_9FIRM</name>
<sequence length="214" mass="24905">MNNVAFVNASPRNKNSTSSYLTKELINICNNNIHSKEFFISNIKDYESLFKKLVLFDKLVFVTPLYVDSLPSELIEFMLRFENYIMDKNINNIHIYAIVNCGFLEGHQNHIALDIIKNFTHKCNLQWCYGIGIGGGEFLRNSKSMPLRVLVKKPIYEDLVILSDSLIGNNKHFENLFVNPKLFRTLFIPMANQFWLSEAKKNKLSKKDLLKIYE</sequence>
<dbReference type="EMBL" id="NOJY02000077">
    <property type="protein sequence ID" value="RDY25384.1"/>
    <property type="molecule type" value="Genomic_DNA"/>
</dbReference>
<evidence type="ECO:0000313" key="1">
    <source>
        <dbReference type="EMBL" id="RDY25384.1"/>
    </source>
</evidence>
<accession>A0A371IY39</accession>
<protein>
    <submittedName>
        <fullName evidence="1">Flavodoxin</fullName>
    </submittedName>
</protein>
<dbReference type="Gene3D" id="3.40.50.360">
    <property type="match status" value="1"/>
</dbReference>
<dbReference type="RefSeq" id="WP_094369069.1">
    <property type="nucleotide sequence ID" value="NZ_NOJY02000077.1"/>
</dbReference>
<organism evidence="1 2">
    <name type="scientific">Romboutsia weinsteinii</name>
    <dbReference type="NCBI Taxonomy" id="2020949"/>
    <lineage>
        <taxon>Bacteria</taxon>
        <taxon>Bacillati</taxon>
        <taxon>Bacillota</taxon>
        <taxon>Clostridia</taxon>
        <taxon>Peptostreptococcales</taxon>
        <taxon>Peptostreptococcaceae</taxon>
        <taxon>Romboutsia</taxon>
    </lineage>
</organism>
<comment type="caution">
    <text evidence="1">The sequence shown here is derived from an EMBL/GenBank/DDBJ whole genome shotgun (WGS) entry which is preliminary data.</text>
</comment>
<reference evidence="1 2" key="1">
    <citation type="journal article" date="2017" name="Genome Announc.">
        <title>Draft Genome Sequence of Romboutsia weinsteinii sp. nov. Strain CCRI-19649(T) Isolated from Surface Water.</title>
        <authorList>
            <person name="Maheux A.F."/>
            <person name="Boudreau D.K."/>
            <person name="Berube E."/>
            <person name="Boissinot M."/>
            <person name="Cantin P."/>
            <person name="Raymond F."/>
            <person name="Corbeil J."/>
            <person name="Omar R.F."/>
            <person name="Bergeron M.G."/>
        </authorList>
    </citation>
    <scope>NUCLEOTIDE SEQUENCE [LARGE SCALE GENOMIC DNA]</scope>
    <source>
        <strain evidence="1 2">CCRI-19649</strain>
    </source>
</reference>
<gene>
    <name evidence="1" type="ORF">CHL78_018455</name>
</gene>
<keyword evidence="2" id="KW-1185">Reference proteome</keyword>
<dbReference type="OrthoDB" id="1026745at2"/>
<dbReference type="SUPFAM" id="SSF52218">
    <property type="entry name" value="Flavoproteins"/>
    <property type="match status" value="1"/>
</dbReference>
<dbReference type="Proteomes" id="UP000215694">
    <property type="component" value="Unassembled WGS sequence"/>
</dbReference>
<dbReference type="InterPro" id="IPR029039">
    <property type="entry name" value="Flavoprotein-like_sf"/>
</dbReference>
<evidence type="ECO:0000313" key="2">
    <source>
        <dbReference type="Proteomes" id="UP000215694"/>
    </source>
</evidence>